<gene>
    <name evidence="1" type="ORF">L3Y34_012936</name>
</gene>
<dbReference type="EMBL" id="CP090896">
    <property type="protein sequence ID" value="ULT83970.1"/>
    <property type="molecule type" value="Genomic_DNA"/>
</dbReference>
<protein>
    <submittedName>
        <fullName evidence="1">Uncharacterized protein</fullName>
    </submittedName>
</protein>
<name>A0AAE9CWG7_CAEBR</name>
<evidence type="ECO:0000313" key="2">
    <source>
        <dbReference type="Proteomes" id="UP000827892"/>
    </source>
</evidence>
<accession>A0AAE9CWG7</accession>
<evidence type="ECO:0000313" key="1">
    <source>
        <dbReference type="EMBL" id="ULT83970.1"/>
    </source>
</evidence>
<proteinExistence type="predicted"/>
<organism evidence="1 2">
    <name type="scientific">Caenorhabditis briggsae</name>
    <dbReference type="NCBI Taxonomy" id="6238"/>
    <lineage>
        <taxon>Eukaryota</taxon>
        <taxon>Metazoa</taxon>
        <taxon>Ecdysozoa</taxon>
        <taxon>Nematoda</taxon>
        <taxon>Chromadorea</taxon>
        <taxon>Rhabditida</taxon>
        <taxon>Rhabditina</taxon>
        <taxon>Rhabditomorpha</taxon>
        <taxon>Rhabditoidea</taxon>
        <taxon>Rhabditidae</taxon>
        <taxon>Peloderinae</taxon>
        <taxon>Caenorhabditis</taxon>
    </lineage>
</organism>
<sequence length="74" mass="8465">MALQVILPSDICGRRFNNGMPQKDTAEAHEDDDCWHEKSIESLPADSKHDQSSKELYFCQEGVLGKDTFYWMGN</sequence>
<reference evidence="1 2" key="1">
    <citation type="submission" date="2022-05" db="EMBL/GenBank/DDBJ databases">
        <title>Chromosome-level reference genomes for two strains of Caenorhabditis briggsae: an improved platform for comparative genomics.</title>
        <authorList>
            <person name="Stevens L."/>
            <person name="Andersen E.C."/>
        </authorList>
    </citation>
    <scope>NUCLEOTIDE SEQUENCE [LARGE SCALE GENOMIC DNA]</scope>
    <source>
        <strain evidence="1">QX1410_ONT</strain>
        <tissue evidence="1">Whole-organism</tissue>
    </source>
</reference>
<dbReference type="AlphaFoldDB" id="A0AAE9CWG7"/>
<dbReference type="Proteomes" id="UP000827892">
    <property type="component" value="Chromosome X"/>
</dbReference>